<dbReference type="RefSeq" id="WP_116225358.1">
    <property type="nucleotide sequence ID" value="NZ_AP018437.1"/>
</dbReference>
<dbReference type="EMBL" id="QUMS01000002">
    <property type="protein sequence ID" value="REG08711.1"/>
    <property type="molecule type" value="Genomic_DNA"/>
</dbReference>
<proteinExistence type="predicted"/>
<protein>
    <recommendedName>
        <fullName evidence="3">HEAT repeat protein</fullName>
    </recommendedName>
</protein>
<gene>
    <name evidence="1" type="ORF">DFR64_2086</name>
</gene>
<dbReference type="InterPro" id="IPR011989">
    <property type="entry name" value="ARM-like"/>
</dbReference>
<name>A0A347ZP79_9CHLR</name>
<accession>A0A347ZP79</accession>
<evidence type="ECO:0000313" key="2">
    <source>
        <dbReference type="Proteomes" id="UP000256388"/>
    </source>
</evidence>
<comment type="caution">
    <text evidence="1">The sequence shown here is derived from an EMBL/GenBank/DDBJ whole genome shotgun (WGS) entry which is preliminary data.</text>
</comment>
<sequence length="188" mass="20758">MARLVDWLTGGDLRSDGAADQAAQAVLQNGQLMADLAEGLLHADALVRGRTLDAMEKVARTRPELVHPYLPQVINLLNTEETMLARMHAAMLFGDMALYEQDIPQMLPILLGMLKDPKAFTKGWAISSLCIISRKYPQYHQEIAASIQRLENDPGAAVQTRARKAMAVLSDPNRPFPKGWIKSTKLGL</sequence>
<reference evidence="1 2" key="1">
    <citation type="submission" date="2018-08" db="EMBL/GenBank/DDBJ databases">
        <title>Genomic Encyclopedia of Type Strains, Phase IV (KMG-IV): sequencing the most valuable type-strain genomes for metagenomic binning, comparative biology and taxonomic classification.</title>
        <authorList>
            <person name="Goeker M."/>
        </authorList>
    </citation>
    <scope>NUCLEOTIDE SEQUENCE [LARGE SCALE GENOMIC DNA]</scope>
    <source>
        <strain evidence="1 2">DSM 23923</strain>
    </source>
</reference>
<organism evidence="1 2">
    <name type="scientific">Pelolinea submarina</name>
    <dbReference type="NCBI Taxonomy" id="913107"/>
    <lineage>
        <taxon>Bacteria</taxon>
        <taxon>Bacillati</taxon>
        <taxon>Chloroflexota</taxon>
        <taxon>Anaerolineae</taxon>
        <taxon>Anaerolineales</taxon>
        <taxon>Anaerolineaceae</taxon>
        <taxon>Pelolinea</taxon>
    </lineage>
</organism>
<dbReference type="InterPro" id="IPR016024">
    <property type="entry name" value="ARM-type_fold"/>
</dbReference>
<keyword evidence="2" id="KW-1185">Reference proteome</keyword>
<dbReference type="SUPFAM" id="SSF48371">
    <property type="entry name" value="ARM repeat"/>
    <property type="match status" value="1"/>
</dbReference>
<dbReference type="AlphaFoldDB" id="A0A347ZP79"/>
<dbReference type="Gene3D" id="1.25.10.10">
    <property type="entry name" value="Leucine-rich Repeat Variant"/>
    <property type="match status" value="1"/>
</dbReference>
<evidence type="ECO:0008006" key="3">
    <source>
        <dbReference type="Google" id="ProtNLM"/>
    </source>
</evidence>
<evidence type="ECO:0000313" key="1">
    <source>
        <dbReference type="EMBL" id="REG08711.1"/>
    </source>
</evidence>
<dbReference type="Proteomes" id="UP000256388">
    <property type="component" value="Unassembled WGS sequence"/>
</dbReference>